<evidence type="ECO:0000313" key="2">
    <source>
        <dbReference type="Proteomes" id="UP001163835"/>
    </source>
</evidence>
<name>A0ACC1TMJ7_9AGAR</name>
<dbReference type="EMBL" id="MU795493">
    <property type="protein sequence ID" value="KAJ3805989.1"/>
    <property type="molecule type" value="Genomic_DNA"/>
</dbReference>
<proteinExistence type="predicted"/>
<accession>A0ACC1TMJ7</accession>
<dbReference type="Proteomes" id="UP001163835">
    <property type="component" value="Unassembled WGS sequence"/>
</dbReference>
<gene>
    <name evidence="1" type="ORF">F5876DRAFT_69320</name>
</gene>
<organism evidence="1 2">
    <name type="scientific">Lentinula aff. lateritia</name>
    <dbReference type="NCBI Taxonomy" id="2804960"/>
    <lineage>
        <taxon>Eukaryota</taxon>
        <taxon>Fungi</taxon>
        <taxon>Dikarya</taxon>
        <taxon>Basidiomycota</taxon>
        <taxon>Agaricomycotina</taxon>
        <taxon>Agaricomycetes</taxon>
        <taxon>Agaricomycetidae</taxon>
        <taxon>Agaricales</taxon>
        <taxon>Marasmiineae</taxon>
        <taxon>Omphalotaceae</taxon>
        <taxon>Lentinula</taxon>
    </lineage>
</organism>
<keyword evidence="2" id="KW-1185">Reference proteome</keyword>
<reference evidence="1" key="1">
    <citation type="submission" date="2022-09" db="EMBL/GenBank/DDBJ databases">
        <title>A Global Phylogenomic Analysis of the Shiitake Genus Lentinula.</title>
        <authorList>
            <consortium name="DOE Joint Genome Institute"/>
            <person name="Sierra-Patev S."/>
            <person name="Min B."/>
            <person name="Naranjo-Ortiz M."/>
            <person name="Looney B."/>
            <person name="Konkel Z."/>
            <person name="Slot J.C."/>
            <person name="Sakamoto Y."/>
            <person name="Steenwyk J.L."/>
            <person name="Rokas A."/>
            <person name="Carro J."/>
            <person name="Camarero S."/>
            <person name="Ferreira P."/>
            <person name="Molpeceres G."/>
            <person name="Ruiz-Duenas F.J."/>
            <person name="Serrano A."/>
            <person name="Henrissat B."/>
            <person name="Drula E."/>
            <person name="Hughes K.W."/>
            <person name="Mata J.L."/>
            <person name="Ishikawa N.K."/>
            <person name="Vargas-Isla R."/>
            <person name="Ushijima S."/>
            <person name="Smith C.A."/>
            <person name="Ahrendt S."/>
            <person name="Andreopoulos W."/>
            <person name="He G."/>
            <person name="Labutti K."/>
            <person name="Lipzen A."/>
            <person name="Ng V."/>
            <person name="Riley R."/>
            <person name="Sandor L."/>
            <person name="Barry K."/>
            <person name="Martinez A.T."/>
            <person name="Xiao Y."/>
            <person name="Gibbons J.G."/>
            <person name="Terashima K."/>
            <person name="Grigoriev I.V."/>
            <person name="Hibbett D.S."/>
        </authorList>
    </citation>
    <scope>NUCLEOTIDE SEQUENCE</scope>
    <source>
        <strain evidence="1">TMI1499</strain>
    </source>
</reference>
<sequence>MYITSLKLYLTLLLGFTSLTWTVALPVDSGSTKNVASANSGSSSSENLNYTISNANPFSADTLSTNPWKATVQFTSRDHVDEEKLKFFKDAVQIILDTASPHLTVQGLTVEVSTWRDYPKAHLSFYYFYVHFEQDGHLFSFEGTISDQPNFITTWQTKREMSLSGKLHNLQSKADIISFQQGRYQLGEWNQDRIGEEMVSGSLEATVNFIGIGAPAVPDRHIQESAKFAAITVLNAAPTYLQSVSTIRVSKWDGYPVADHKHYFKFDVRFLSKALNPTTETGKHKLEVVDGIYKGRCSLDEKGRVTGRLIDPKGREVVSIVRGKIGQAAETIDNLKANAEGYIPSFVMNFHKSDRLHLSFSVAGRSRVIADMQIALRCGPSKCDVITLRVARNDRDSAPIGAPKLLYKHTRVGVGPDQE</sequence>
<evidence type="ECO:0000313" key="1">
    <source>
        <dbReference type="EMBL" id="KAJ3805989.1"/>
    </source>
</evidence>
<protein>
    <submittedName>
        <fullName evidence="1">Uncharacterized protein</fullName>
    </submittedName>
</protein>
<comment type="caution">
    <text evidence="1">The sequence shown here is derived from an EMBL/GenBank/DDBJ whole genome shotgun (WGS) entry which is preliminary data.</text>
</comment>